<reference evidence="2 3" key="1">
    <citation type="submission" date="2019-10" db="EMBL/GenBank/DDBJ databases">
        <authorList>
            <person name="Palmer J.M."/>
        </authorList>
    </citation>
    <scope>NUCLEOTIDE SEQUENCE [LARGE SCALE GENOMIC DNA]</scope>
    <source>
        <strain evidence="2 3">TWF694</strain>
    </source>
</reference>
<sequence>MACTTNSDECNVNDSTGALEDRADEIEIYRLEERAEQLEDDPASSRKEINEILDEIKNATKAAKSRLSAGHYDLQKRQDTISTVTVTTTHIAVTTASDSIYDSTQFSTTETSTATSTTTVATSTVVQTVLATANSAGRMVPRDSGAAMTAGVASWVSLIYLLTMIWKLVQQF</sequence>
<keyword evidence="3" id="KW-1185">Reference proteome</keyword>
<accession>A0AAV9XR27</accession>
<evidence type="ECO:0000256" key="1">
    <source>
        <dbReference type="SAM" id="Phobius"/>
    </source>
</evidence>
<keyword evidence="1" id="KW-0472">Membrane</keyword>
<keyword evidence="1" id="KW-0812">Transmembrane</keyword>
<evidence type="ECO:0000313" key="3">
    <source>
        <dbReference type="Proteomes" id="UP001365542"/>
    </source>
</evidence>
<proteinExistence type="predicted"/>
<comment type="caution">
    <text evidence="2">The sequence shown here is derived from an EMBL/GenBank/DDBJ whole genome shotgun (WGS) entry which is preliminary data.</text>
</comment>
<dbReference type="AlphaFoldDB" id="A0AAV9XR27"/>
<name>A0AAV9XR27_9PEZI</name>
<evidence type="ECO:0000313" key="2">
    <source>
        <dbReference type="EMBL" id="KAK6544468.1"/>
    </source>
</evidence>
<feature type="transmembrane region" description="Helical" evidence="1">
    <location>
        <begin position="145"/>
        <end position="166"/>
    </location>
</feature>
<gene>
    <name evidence="2" type="ORF">TWF694_001162</name>
</gene>
<dbReference type="EMBL" id="JAVHJO010000001">
    <property type="protein sequence ID" value="KAK6544468.1"/>
    <property type="molecule type" value="Genomic_DNA"/>
</dbReference>
<organism evidence="2 3">
    <name type="scientific">Orbilia ellipsospora</name>
    <dbReference type="NCBI Taxonomy" id="2528407"/>
    <lineage>
        <taxon>Eukaryota</taxon>
        <taxon>Fungi</taxon>
        <taxon>Dikarya</taxon>
        <taxon>Ascomycota</taxon>
        <taxon>Pezizomycotina</taxon>
        <taxon>Orbiliomycetes</taxon>
        <taxon>Orbiliales</taxon>
        <taxon>Orbiliaceae</taxon>
        <taxon>Orbilia</taxon>
    </lineage>
</organism>
<keyword evidence="1" id="KW-1133">Transmembrane helix</keyword>
<dbReference type="Proteomes" id="UP001365542">
    <property type="component" value="Unassembled WGS sequence"/>
</dbReference>
<protein>
    <submittedName>
        <fullName evidence="2">Uncharacterized protein</fullName>
    </submittedName>
</protein>